<organism evidence="1 2">
    <name type="scientific">Fasciolopsis buskii</name>
    <dbReference type="NCBI Taxonomy" id="27845"/>
    <lineage>
        <taxon>Eukaryota</taxon>
        <taxon>Metazoa</taxon>
        <taxon>Spiralia</taxon>
        <taxon>Lophotrochozoa</taxon>
        <taxon>Platyhelminthes</taxon>
        <taxon>Trematoda</taxon>
        <taxon>Digenea</taxon>
        <taxon>Plagiorchiida</taxon>
        <taxon>Echinostomata</taxon>
        <taxon>Echinostomatoidea</taxon>
        <taxon>Fasciolidae</taxon>
        <taxon>Fasciolopsis</taxon>
    </lineage>
</organism>
<accession>A0A8E0VHJ0</accession>
<comment type="caution">
    <text evidence="1">The sequence shown here is derived from an EMBL/GenBank/DDBJ whole genome shotgun (WGS) entry which is preliminary data.</text>
</comment>
<dbReference type="InterPro" id="IPR039133">
    <property type="entry name" value="RNF25"/>
</dbReference>
<dbReference type="SUPFAM" id="SSF57850">
    <property type="entry name" value="RING/U-box"/>
    <property type="match status" value="1"/>
</dbReference>
<reference evidence="1" key="1">
    <citation type="submission" date="2019-05" db="EMBL/GenBank/DDBJ databases">
        <title>Annotation for the trematode Fasciolopsis buski.</title>
        <authorList>
            <person name="Choi Y.-J."/>
        </authorList>
    </citation>
    <scope>NUCLEOTIDE SEQUENCE</scope>
    <source>
        <strain evidence="1">HT</strain>
        <tissue evidence="1">Whole worm</tissue>
    </source>
</reference>
<protein>
    <submittedName>
        <fullName evidence="1">Putative Rnf25 protein</fullName>
    </submittedName>
</protein>
<gene>
    <name evidence="1" type="ORF">FBUS_10295</name>
</gene>
<dbReference type="GO" id="GO:0005634">
    <property type="term" value="C:nucleus"/>
    <property type="evidence" value="ECO:0007669"/>
    <property type="project" value="TreeGrafter"/>
</dbReference>
<sequence>YRFSYSTPQHPDNLFVITESKVEFCTSVVKPEFLNRSDLDDISVDQSCLRLYIYTRLEDELSLLSEMFPEYCSITEERTEPVIFDIVDFCREFIAKNIPSVECAICLTGFTDESEVYMTAEHHYFHKRCIGVYMAQREIDFRQESEELLSKDPYYQSPGLRVRITSWSLWFIPLF</sequence>
<evidence type="ECO:0000313" key="2">
    <source>
        <dbReference type="Proteomes" id="UP000728185"/>
    </source>
</evidence>
<dbReference type="PANTHER" id="PTHR13198:SF4">
    <property type="entry name" value="E3 UBIQUITIN-PROTEIN LIGASE RNF25"/>
    <property type="match status" value="1"/>
</dbReference>
<evidence type="ECO:0000313" key="1">
    <source>
        <dbReference type="EMBL" id="KAA0194085.1"/>
    </source>
</evidence>
<name>A0A8E0VHJ0_9TREM</name>
<dbReference type="EMBL" id="LUCM01004625">
    <property type="protein sequence ID" value="KAA0194085.1"/>
    <property type="molecule type" value="Genomic_DNA"/>
</dbReference>
<dbReference type="PANTHER" id="PTHR13198">
    <property type="entry name" value="RING FINGER PROTEIN 25"/>
    <property type="match status" value="1"/>
</dbReference>
<dbReference type="InterPro" id="IPR013083">
    <property type="entry name" value="Znf_RING/FYVE/PHD"/>
</dbReference>
<dbReference type="GO" id="GO:0016567">
    <property type="term" value="P:protein ubiquitination"/>
    <property type="evidence" value="ECO:0007669"/>
    <property type="project" value="TreeGrafter"/>
</dbReference>
<dbReference type="AlphaFoldDB" id="A0A8E0VHJ0"/>
<dbReference type="Proteomes" id="UP000728185">
    <property type="component" value="Unassembled WGS sequence"/>
</dbReference>
<dbReference type="OrthoDB" id="432311at2759"/>
<feature type="non-terminal residue" evidence="1">
    <location>
        <position position="175"/>
    </location>
</feature>
<dbReference type="GO" id="GO:0061630">
    <property type="term" value="F:ubiquitin protein ligase activity"/>
    <property type="evidence" value="ECO:0007669"/>
    <property type="project" value="InterPro"/>
</dbReference>
<dbReference type="Gene3D" id="3.30.40.10">
    <property type="entry name" value="Zinc/RING finger domain, C3HC4 (zinc finger)"/>
    <property type="match status" value="1"/>
</dbReference>
<keyword evidence="2" id="KW-1185">Reference proteome</keyword>
<proteinExistence type="predicted"/>